<evidence type="ECO:0000259" key="2">
    <source>
        <dbReference type="Pfam" id="PF14321"/>
    </source>
</evidence>
<dbReference type="EMBL" id="JAJGMW010000003">
    <property type="protein sequence ID" value="MCC4211844.1"/>
    <property type="molecule type" value="Genomic_DNA"/>
</dbReference>
<feature type="domain" description="DUF4382" evidence="2">
    <location>
        <begin position="32"/>
        <end position="182"/>
    </location>
</feature>
<dbReference type="InterPro" id="IPR013784">
    <property type="entry name" value="Carb-bd-like_fold"/>
</dbReference>
<comment type="caution">
    <text evidence="3">The sequence shown here is derived from an EMBL/GenBank/DDBJ whole genome shotgun (WGS) entry which is preliminary data.</text>
</comment>
<protein>
    <submittedName>
        <fullName evidence="3">DUF4382 domain-containing protein</fullName>
    </submittedName>
</protein>
<keyword evidence="4" id="KW-1185">Reference proteome</keyword>
<dbReference type="PROSITE" id="PS51257">
    <property type="entry name" value="PROKAR_LIPOPROTEIN"/>
    <property type="match status" value="1"/>
</dbReference>
<evidence type="ECO:0000313" key="3">
    <source>
        <dbReference type="EMBL" id="MCC4211844.1"/>
    </source>
</evidence>
<gene>
    <name evidence="3" type="ORF">LLW17_03855</name>
</gene>
<feature type="chain" id="PRO_5047058645" evidence="1">
    <location>
        <begin position="22"/>
        <end position="279"/>
    </location>
</feature>
<dbReference type="RefSeq" id="WP_228228943.1">
    <property type="nucleotide sequence ID" value="NZ_JAJGMW010000003.1"/>
</dbReference>
<sequence length="279" mass="29760">MKTIFKLSMLFVAFIAFTSCSDDSNSSDRGTAGMSVRLVDGPGDYDHVFIDVEAVVVKYNEDLDDLDDATDDDDFESDEYELLVDPEIYDLLELTGGTYALLADEDIPAGAINQIRLILGDDNTVVVDGETYPLATPSAQQSGLKVQFNQTLEAGVFYTVVLDFDVDKSIVTQGNGGYSLKPVIRATAIEATGAISGSVFTTGDVVIPATVSTLVGTTEVTTSTNVDGDFELVGLPEGTYDLTVRAEITEGVITTFIVEDVVVENGQTTSVGEVVVVEE</sequence>
<dbReference type="Pfam" id="PF14321">
    <property type="entry name" value="DUF4382"/>
    <property type="match status" value="1"/>
</dbReference>
<feature type="signal peptide" evidence="1">
    <location>
        <begin position="1"/>
        <end position="21"/>
    </location>
</feature>
<keyword evidence="1" id="KW-0732">Signal</keyword>
<dbReference type="Gene3D" id="2.60.40.1120">
    <property type="entry name" value="Carboxypeptidase-like, regulatory domain"/>
    <property type="match status" value="1"/>
</dbReference>
<name>A0ABS8GPC0_9FLAO</name>
<evidence type="ECO:0000256" key="1">
    <source>
        <dbReference type="SAM" id="SignalP"/>
    </source>
</evidence>
<dbReference type="InterPro" id="IPR025491">
    <property type="entry name" value="DUF4382"/>
</dbReference>
<organism evidence="3 4">
    <name type="scientific">Leeuwenhoekiella parthenopeia</name>
    <dbReference type="NCBI Taxonomy" id="2890320"/>
    <lineage>
        <taxon>Bacteria</taxon>
        <taxon>Pseudomonadati</taxon>
        <taxon>Bacteroidota</taxon>
        <taxon>Flavobacteriia</taxon>
        <taxon>Flavobacteriales</taxon>
        <taxon>Flavobacteriaceae</taxon>
        <taxon>Leeuwenhoekiella</taxon>
    </lineage>
</organism>
<accession>A0ABS8GPC0</accession>
<dbReference type="Proteomes" id="UP001197770">
    <property type="component" value="Unassembled WGS sequence"/>
</dbReference>
<proteinExistence type="predicted"/>
<evidence type="ECO:0000313" key="4">
    <source>
        <dbReference type="Proteomes" id="UP001197770"/>
    </source>
</evidence>
<dbReference type="SUPFAM" id="SSF49452">
    <property type="entry name" value="Starch-binding domain-like"/>
    <property type="match status" value="1"/>
</dbReference>
<reference evidence="3 4" key="1">
    <citation type="submission" date="2021-11" db="EMBL/GenBank/DDBJ databases">
        <title>Seasonal and diel survey of microbial diversity of the Tyrrhenian coast.</title>
        <authorList>
            <person name="Gattoni G."/>
            <person name="Corral P."/>
        </authorList>
    </citation>
    <scope>NUCLEOTIDE SEQUENCE [LARGE SCALE GENOMIC DNA]</scope>
    <source>
        <strain evidence="3 4">Mr9</strain>
    </source>
</reference>